<organism evidence="3 4">
    <name type="scientific">Hohenbuehelia grisea</name>
    <dbReference type="NCBI Taxonomy" id="104357"/>
    <lineage>
        <taxon>Eukaryota</taxon>
        <taxon>Fungi</taxon>
        <taxon>Dikarya</taxon>
        <taxon>Basidiomycota</taxon>
        <taxon>Agaricomycotina</taxon>
        <taxon>Agaricomycetes</taxon>
        <taxon>Agaricomycetidae</taxon>
        <taxon>Agaricales</taxon>
        <taxon>Pleurotineae</taxon>
        <taxon>Pleurotaceae</taxon>
        <taxon>Hohenbuehelia</taxon>
    </lineage>
</organism>
<dbReference type="Proteomes" id="UP001556367">
    <property type="component" value="Unassembled WGS sequence"/>
</dbReference>
<feature type="chain" id="PRO_5046577333" description="PEBP-like protein" evidence="2">
    <location>
        <begin position="21"/>
        <end position="286"/>
    </location>
</feature>
<accession>A0ABR3JMH4</accession>
<dbReference type="InterPro" id="IPR036610">
    <property type="entry name" value="PEBP-like_sf"/>
</dbReference>
<feature type="signal peptide" evidence="2">
    <location>
        <begin position="1"/>
        <end position="20"/>
    </location>
</feature>
<reference evidence="4" key="1">
    <citation type="submission" date="2024-06" db="EMBL/GenBank/DDBJ databases">
        <title>Multi-omics analyses provide insights into the biosynthesis of the anticancer antibiotic pleurotin in Hohenbuehelia grisea.</title>
        <authorList>
            <person name="Weaver J.A."/>
            <person name="Alberti F."/>
        </authorList>
    </citation>
    <scope>NUCLEOTIDE SEQUENCE [LARGE SCALE GENOMIC DNA]</scope>
    <source>
        <strain evidence="4">T-177</strain>
    </source>
</reference>
<evidence type="ECO:0000256" key="2">
    <source>
        <dbReference type="SAM" id="SignalP"/>
    </source>
</evidence>
<evidence type="ECO:0000313" key="4">
    <source>
        <dbReference type="Proteomes" id="UP001556367"/>
    </source>
</evidence>
<keyword evidence="4" id="KW-1185">Reference proteome</keyword>
<dbReference type="Pfam" id="PF01161">
    <property type="entry name" value="PBP"/>
    <property type="match status" value="1"/>
</dbReference>
<keyword evidence="2" id="KW-0732">Signal</keyword>
<dbReference type="SUPFAM" id="SSF49777">
    <property type="entry name" value="PEBP-like"/>
    <property type="match status" value="1"/>
</dbReference>
<gene>
    <name evidence="3" type="ORF">HGRIS_003121</name>
</gene>
<sequence length="286" mass="29635">MYSIFAAGITLFSIVQRTTAQEVTTDSVSDAFTQARVVPDVLRSFEPQGVLEVVFTDPSTSNQIRVTPGMNLTPAQTANRPNFGVSGLPPSFAPQSFVLAFIDPDAPTPSNRTLAQVRHLLGGDFALEGQLNETTPLLANKSEAITEYLGPGPPPGSGPHRYVVLLFNQNTTPNQTFPSVSASFANSTTPRIGFNVTRFAEETGLTGPVAGTFFFVAPEGASSSSSSSASGASTASTATTPRSVSTTSPSTPTNSLAPATGSNAATSNMGVSLVALMLAVTPLIFL</sequence>
<evidence type="ECO:0008006" key="5">
    <source>
        <dbReference type="Google" id="ProtNLM"/>
    </source>
</evidence>
<dbReference type="InterPro" id="IPR035810">
    <property type="entry name" value="PEBP_euk"/>
</dbReference>
<dbReference type="CDD" id="cd00866">
    <property type="entry name" value="PEBP_euk"/>
    <property type="match status" value="1"/>
</dbReference>
<evidence type="ECO:0000313" key="3">
    <source>
        <dbReference type="EMBL" id="KAL0957020.1"/>
    </source>
</evidence>
<evidence type="ECO:0000256" key="1">
    <source>
        <dbReference type="SAM" id="MobiDB-lite"/>
    </source>
</evidence>
<proteinExistence type="predicted"/>
<feature type="compositionally biased region" description="Low complexity" evidence="1">
    <location>
        <begin position="222"/>
        <end position="260"/>
    </location>
</feature>
<dbReference type="Gene3D" id="3.90.280.10">
    <property type="entry name" value="PEBP-like"/>
    <property type="match status" value="1"/>
</dbReference>
<feature type="region of interest" description="Disordered" evidence="1">
    <location>
        <begin position="222"/>
        <end position="261"/>
    </location>
</feature>
<dbReference type="InterPro" id="IPR008914">
    <property type="entry name" value="PEBP"/>
</dbReference>
<name>A0ABR3JMH4_9AGAR</name>
<dbReference type="PANTHER" id="PTHR11362:SF82">
    <property type="entry name" value="PHOSPHATIDYLETHANOLAMINE-BINDING PROTEIN 4"/>
    <property type="match status" value="1"/>
</dbReference>
<dbReference type="PANTHER" id="PTHR11362">
    <property type="entry name" value="PHOSPHATIDYLETHANOLAMINE-BINDING PROTEIN"/>
    <property type="match status" value="1"/>
</dbReference>
<protein>
    <recommendedName>
        <fullName evidence="5">PEBP-like protein</fullName>
    </recommendedName>
</protein>
<comment type="caution">
    <text evidence="3">The sequence shown here is derived from an EMBL/GenBank/DDBJ whole genome shotgun (WGS) entry which is preliminary data.</text>
</comment>
<dbReference type="EMBL" id="JASNQZ010000006">
    <property type="protein sequence ID" value="KAL0957020.1"/>
    <property type="molecule type" value="Genomic_DNA"/>
</dbReference>